<evidence type="ECO:0008006" key="4">
    <source>
        <dbReference type="Google" id="ProtNLM"/>
    </source>
</evidence>
<organism evidence="2 3">
    <name type="scientific">Ferruginibacter yonginensis</name>
    <dbReference type="NCBI Taxonomy" id="1310416"/>
    <lineage>
        <taxon>Bacteria</taxon>
        <taxon>Pseudomonadati</taxon>
        <taxon>Bacteroidota</taxon>
        <taxon>Chitinophagia</taxon>
        <taxon>Chitinophagales</taxon>
        <taxon>Chitinophagaceae</taxon>
        <taxon>Ferruginibacter</taxon>
    </lineage>
</organism>
<accession>A0ABV8QSQ0</accession>
<feature type="transmembrane region" description="Helical" evidence="1">
    <location>
        <begin position="100"/>
        <end position="117"/>
    </location>
</feature>
<feature type="transmembrane region" description="Helical" evidence="1">
    <location>
        <begin position="123"/>
        <end position="143"/>
    </location>
</feature>
<sequence>MQPFIIDDINANKPKQHPALQWPAQFISYVLHPIFVPIYVITFLVFIHPSYFSGIDERARWQTVLISIVNLVAFPLISVLLLKAVGFIDSVFLRTRKDRIIPYMACGIFFFWAYTVFKKQEFYPPIMASFILGVFLAASAGLIANIYFKISMHTIGMGGWLGIFIVIAYSNTMLMTWPIALVLLLTGLVTTARLLVSDHTQKDVYVGLLVGFLCQIVAANV</sequence>
<feature type="transmembrane region" description="Helical" evidence="1">
    <location>
        <begin position="26"/>
        <end position="52"/>
    </location>
</feature>
<feature type="transmembrane region" description="Helical" evidence="1">
    <location>
        <begin position="150"/>
        <end position="169"/>
    </location>
</feature>
<gene>
    <name evidence="2" type="ORF">ACFOWM_09980</name>
</gene>
<dbReference type="Proteomes" id="UP001595907">
    <property type="component" value="Unassembled WGS sequence"/>
</dbReference>
<name>A0ABV8QSQ0_9BACT</name>
<comment type="caution">
    <text evidence="2">The sequence shown here is derived from an EMBL/GenBank/DDBJ whole genome shotgun (WGS) entry which is preliminary data.</text>
</comment>
<evidence type="ECO:0000313" key="3">
    <source>
        <dbReference type="Proteomes" id="UP001595907"/>
    </source>
</evidence>
<feature type="transmembrane region" description="Helical" evidence="1">
    <location>
        <begin position="64"/>
        <end position="88"/>
    </location>
</feature>
<protein>
    <recommendedName>
        <fullName evidence="4">PAP2 superfamily protein</fullName>
    </recommendedName>
</protein>
<reference evidence="3" key="1">
    <citation type="journal article" date="2019" name="Int. J. Syst. Evol. Microbiol.">
        <title>The Global Catalogue of Microorganisms (GCM) 10K type strain sequencing project: providing services to taxonomists for standard genome sequencing and annotation.</title>
        <authorList>
            <consortium name="The Broad Institute Genomics Platform"/>
            <consortium name="The Broad Institute Genome Sequencing Center for Infectious Disease"/>
            <person name="Wu L."/>
            <person name="Ma J."/>
        </authorList>
    </citation>
    <scope>NUCLEOTIDE SEQUENCE [LARGE SCALE GENOMIC DNA]</scope>
    <source>
        <strain evidence="3">CECT 8289</strain>
    </source>
</reference>
<dbReference type="RefSeq" id="WP_379709456.1">
    <property type="nucleotide sequence ID" value="NZ_JBHSCZ010000002.1"/>
</dbReference>
<keyword evidence="3" id="KW-1185">Reference proteome</keyword>
<proteinExistence type="predicted"/>
<feature type="transmembrane region" description="Helical" evidence="1">
    <location>
        <begin position="175"/>
        <end position="196"/>
    </location>
</feature>
<keyword evidence="1" id="KW-0812">Transmembrane</keyword>
<evidence type="ECO:0000256" key="1">
    <source>
        <dbReference type="SAM" id="Phobius"/>
    </source>
</evidence>
<keyword evidence="1" id="KW-1133">Transmembrane helix</keyword>
<dbReference type="EMBL" id="JBHSCZ010000002">
    <property type="protein sequence ID" value="MFC4263206.1"/>
    <property type="molecule type" value="Genomic_DNA"/>
</dbReference>
<keyword evidence="1" id="KW-0472">Membrane</keyword>
<evidence type="ECO:0000313" key="2">
    <source>
        <dbReference type="EMBL" id="MFC4263206.1"/>
    </source>
</evidence>